<gene>
    <name evidence="3" type="ORF">L0U88_16050</name>
</gene>
<evidence type="ECO:0000256" key="1">
    <source>
        <dbReference type="SAM" id="Phobius"/>
    </source>
</evidence>
<keyword evidence="1" id="KW-0472">Membrane</keyword>
<proteinExistence type="predicted"/>
<keyword evidence="1" id="KW-1133">Transmembrane helix</keyword>
<keyword evidence="1" id="KW-0812">Transmembrane</keyword>
<evidence type="ECO:0000313" key="4">
    <source>
        <dbReference type="Proteomes" id="UP001200145"/>
    </source>
</evidence>
<dbReference type="Proteomes" id="UP001200145">
    <property type="component" value="Unassembled WGS sequence"/>
</dbReference>
<dbReference type="Gene3D" id="2.60.40.3680">
    <property type="match status" value="1"/>
</dbReference>
<accession>A0ABS9BMX7</accession>
<organism evidence="3 4">
    <name type="scientific">Flavihumibacter fluminis</name>
    <dbReference type="NCBI Taxonomy" id="2909236"/>
    <lineage>
        <taxon>Bacteria</taxon>
        <taxon>Pseudomonadati</taxon>
        <taxon>Bacteroidota</taxon>
        <taxon>Chitinophagia</taxon>
        <taxon>Chitinophagales</taxon>
        <taxon>Chitinophagaceae</taxon>
        <taxon>Flavihumibacter</taxon>
    </lineage>
</organism>
<feature type="transmembrane region" description="Helical" evidence="1">
    <location>
        <begin position="317"/>
        <end position="340"/>
    </location>
</feature>
<dbReference type="RefSeq" id="WP_234867104.1">
    <property type="nucleotide sequence ID" value="NZ_JAKEVY010000004.1"/>
</dbReference>
<dbReference type="Pfam" id="PF14415">
    <property type="entry name" value="DUF4424"/>
    <property type="match status" value="1"/>
</dbReference>
<feature type="domain" description="DUF4424" evidence="2">
    <location>
        <begin position="54"/>
        <end position="130"/>
    </location>
</feature>
<dbReference type="EMBL" id="JAKEVY010000004">
    <property type="protein sequence ID" value="MCF1716154.1"/>
    <property type="molecule type" value="Genomic_DNA"/>
</dbReference>
<evidence type="ECO:0000313" key="3">
    <source>
        <dbReference type="EMBL" id="MCF1716154.1"/>
    </source>
</evidence>
<sequence length="346" mass="39699">MRFLNSFLIRLILGIYFLFPDQTVLANAAQPGVWNAGGAVFVMLYPEDSSVFRKIQMKKESIYIQLYNGFSVVKGAYFFSNTTNEELRFKMGYPTNGIYNGGDILLNQVRVDSLSNFKIKADGQWLTVERMNIDKSDNFTLFDNSWHVWEMSFKPGETRQVEVYFIVNTNNAKLVSGYNQTRKNAFIYLLESGSVWKQPIDTARFYIQFLDGLTTAGLNGISKEFNFKKSNINQLLVGFKTDLSPTPKDNLVIVYGNKSMDFDFGTVALNHKNLFEKIERFSSLPFETLTYAEFTPPALTIGEKDAITGLENALEHFVLYAPVLIGLLSLLIFMWALFYWRKIRKQ</sequence>
<comment type="caution">
    <text evidence="3">The sequence shown here is derived from an EMBL/GenBank/DDBJ whole genome shotgun (WGS) entry which is preliminary data.</text>
</comment>
<keyword evidence="4" id="KW-1185">Reference proteome</keyword>
<dbReference type="InterPro" id="IPR025538">
    <property type="entry name" value="DUF4424"/>
</dbReference>
<evidence type="ECO:0000259" key="2">
    <source>
        <dbReference type="Pfam" id="PF14415"/>
    </source>
</evidence>
<protein>
    <recommendedName>
        <fullName evidence="2">DUF4424 domain-containing protein</fullName>
    </recommendedName>
</protein>
<reference evidence="3 4" key="1">
    <citation type="submission" date="2022-01" db="EMBL/GenBank/DDBJ databases">
        <title>Flavihumibacter sp. nov., isolated from sediment of a river.</title>
        <authorList>
            <person name="Liu H."/>
        </authorList>
    </citation>
    <scope>NUCLEOTIDE SEQUENCE [LARGE SCALE GENOMIC DNA]</scope>
    <source>
        <strain evidence="3 4">RY-1</strain>
    </source>
</reference>
<name>A0ABS9BMX7_9BACT</name>